<dbReference type="OrthoDB" id="3181669at2759"/>
<feature type="compositionally biased region" description="Acidic residues" evidence="1">
    <location>
        <begin position="559"/>
        <end position="572"/>
    </location>
</feature>
<accession>A0A2R6NIZ5</accession>
<dbReference type="STRING" id="98765.A0A2R6NIZ5"/>
<protein>
    <submittedName>
        <fullName evidence="2">Uncharacterized protein</fullName>
    </submittedName>
</protein>
<evidence type="ECO:0000256" key="1">
    <source>
        <dbReference type="SAM" id="MobiDB-lite"/>
    </source>
</evidence>
<evidence type="ECO:0000313" key="3">
    <source>
        <dbReference type="Proteomes" id="UP000186601"/>
    </source>
</evidence>
<keyword evidence="3" id="KW-1185">Reference proteome</keyword>
<name>A0A2R6NIZ5_9APHY</name>
<dbReference type="InterPro" id="IPR032675">
    <property type="entry name" value="LRR_dom_sf"/>
</dbReference>
<dbReference type="SUPFAM" id="SSF52047">
    <property type="entry name" value="RNI-like"/>
    <property type="match status" value="1"/>
</dbReference>
<comment type="caution">
    <text evidence="2">The sequence shown here is derived from an EMBL/GenBank/DDBJ whole genome shotgun (WGS) entry which is preliminary data.</text>
</comment>
<dbReference type="EMBL" id="MLYV02001205">
    <property type="protein sequence ID" value="PSR72218.1"/>
    <property type="molecule type" value="Genomic_DNA"/>
</dbReference>
<reference evidence="2 3" key="1">
    <citation type="submission" date="2018-02" db="EMBL/GenBank/DDBJ databases">
        <title>Genome sequence of the basidiomycete white-rot fungus Phlebia centrifuga.</title>
        <authorList>
            <person name="Granchi Z."/>
            <person name="Peng M."/>
            <person name="de Vries R.P."/>
            <person name="Hilden K."/>
            <person name="Makela M.R."/>
            <person name="Grigoriev I."/>
            <person name="Riley R."/>
        </authorList>
    </citation>
    <scope>NUCLEOTIDE SEQUENCE [LARGE SCALE GENOMIC DNA]</scope>
    <source>
        <strain evidence="2 3">FBCC195</strain>
    </source>
</reference>
<dbReference type="Proteomes" id="UP000186601">
    <property type="component" value="Unassembled WGS sequence"/>
</dbReference>
<proteinExistence type="predicted"/>
<dbReference type="AlphaFoldDB" id="A0A2R6NIZ5"/>
<gene>
    <name evidence="2" type="ORF">PHLCEN_2v11925</name>
</gene>
<dbReference type="Gene3D" id="3.80.10.10">
    <property type="entry name" value="Ribonuclease Inhibitor"/>
    <property type="match status" value="1"/>
</dbReference>
<sequence>MQQTPLTSLNLEDLNREELQATVERRSRELAVLKLRLNALAPINRCLPPEVLAEIFLLSLVYAPRLGPPKECWRVECMRGCLHQRCHPPYAWIRIGHICHSWRVIALQSARLWSHIAVTERTNLDCVEEMLSRSQQAPLVVEVYTKVSTRTISLSVLVILAQLRRISSLDLFVPDEIIIKYFTSIQGAAPLLRTLSLDVSSFGGSSFDLMLPIPRIADRLERLAIHSQSLAGTQLLVCSSLKHLTMSSVKSTGDLLTALAGATLLQTLDLDLNGRDNDDPDKGSAAIVTLPNLRSLILRGRTEYCNQFLRHTTFPVTSILDVRPNPGVGQCITLISAIADKINGVGMLGEPQSFWCLTLTASADEWLYFAFQGWTTSSMTAVCKVKIELPMSHEYVIQLCAAVHLSEVSYLQIYRGIDLGRRDWHRVFAQMEKLETLKVDGAAAKSLADLLTQRLDGHDINWQISGESHTNSPRDHLFPGLRNLHLHLVFFRNSPDANEEWIFLHSLKLTLQMRKSKRAGLTRLTITEAVNFTRKDVDLLEPFVENIDWDGKEKKMGEGEGEEEPEEEEEEE</sequence>
<evidence type="ECO:0000313" key="2">
    <source>
        <dbReference type="EMBL" id="PSR72218.1"/>
    </source>
</evidence>
<organism evidence="2 3">
    <name type="scientific">Hermanssonia centrifuga</name>
    <dbReference type="NCBI Taxonomy" id="98765"/>
    <lineage>
        <taxon>Eukaryota</taxon>
        <taxon>Fungi</taxon>
        <taxon>Dikarya</taxon>
        <taxon>Basidiomycota</taxon>
        <taxon>Agaricomycotina</taxon>
        <taxon>Agaricomycetes</taxon>
        <taxon>Polyporales</taxon>
        <taxon>Meruliaceae</taxon>
        <taxon>Hermanssonia</taxon>
    </lineage>
</organism>
<feature type="region of interest" description="Disordered" evidence="1">
    <location>
        <begin position="550"/>
        <end position="572"/>
    </location>
</feature>